<reference evidence="3 4" key="1">
    <citation type="submission" date="2024-02" db="EMBL/GenBank/DDBJ databases">
        <title>Full genome sequence of Nocardioides kribbensis.</title>
        <authorList>
            <person name="Poletto B.L."/>
            <person name="Silva G."/>
            <person name="Galante D."/>
            <person name="Campos K.R."/>
            <person name="Santos M.B.N."/>
            <person name="Sacchi C.T."/>
        </authorList>
    </citation>
    <scope>NUCLEOTIDE SEQUENCE [LARGE SCALE GENOMIC DNA]</scope>
    <source>
        <strain evidence="3 4">O4R</strain>
    </source>
</reference>
<keyword evidence="3" id="KW-0413">Isomerase</keyword>
<comment type="caution">
    <text evidence="3">The sequence shown here is derived from an EMBL/GenBank/DDBJ whole genome shotgun (WGS) entry which is preliminary data.</text>
</comment>
<dbReference type="Proteomes" id="UP001482520">
    <property type="component" value="Unassembled WGS sequence"/>
</dbReference>
<dbReference type="NCBIfam" id="TIGR03083">
    <property type="entry name" value="maleylpyruvate isomerase family mycothiol-dependent enzyme"/>
    <property type="match status" value="1"/>
</dbReference>
<evidence type="ECO:0000313" key="3">
    <source>
        <dbReference type="EMBL" id="MEQ7846785.1"/>
    </source>
</evidence>
<name>A0ABV1NWB4_9ACTN</name>
<evidence type="ECO:0000259" key="2">
    <source>
        <dbReference type="Pfam" id="PF11716"/>
    </source>
</evidence>
<evidence type="ECO:0000313" key="4">
    <source>
        <dbReference type="Proteomes" id="UP001482520"/>
    </source>
</evidence>
<dbReference type="Gene3D" id="1.20.120.450">
    <property type="entry name" value="dinb family like domain"/>
    <property type="match status" value="1"/>
</dbReference>
<feature type="domain" description="Mycothiol-dependent maleylpyruvate isomerase metal-binding" evidence="2">
    <location>
        <begin position="15"/>
        <end position="154"/>
    </location>
</feature>
<dbReference type="InterPro" id="IPR024344">
    <property type="entry name" value="MDMPI_metal-binding"/>
</dbReference>
<organism evidence="3 4">
    <name type="scientific">Nocardioides kribbensis</name>
    <dbReference type="NCBI Taxonomy" id="305517"/>
    <lineage>
        <taxon>Bacteria</taxon>
        <taxon>Bacillati</taxon>
        <taxon>Actinomycetota</taxon>
        <taxon>Actinomycetes</taxon>
        <taxon>Propionibacteriales</taxon>
        <taxon>Nocardioidaceae</taxon>
        <taxon>Nocardioides</taxon>
    </lineage>
</organism>
<protein>
    <submittedName>
        <fullName evidence="3">Maleylpyruvate isomerase family mycothiol-dependent enzyme</fullName>
    </submittedName>
</protein>
<dbReference type="SUPFAM" id="SSF109854">
    <property type="entry name" value="DinB/YfiT-like putative metalloenzymes"/>
    <property type="match status" value="1"/>
</dbReference>
<keyword evidence="4" id="KW-1185">Reference proteome</keyword>
<dbReference type="InterPro" id="IPR010872">
    <property type="entry name" value="MDMPI_C-term_domain"/>
</dbReference>
<gene>
    <name evidence="3" type="ORF">V6R90_05800</name>
</gene>
<feature type="domain" description="MDMPI C-terminal" evidence="1">
    <location>
        <begin position="171"/>
        <end position="269"/>
    </location>
</feature>
<dbReference type="InterPro" id="IPR017517">
    <property type="entry name" value="Maleyloyr_isom"/>
</dbReference>
<dbReference type="Pfam" id="PF11716">
    <property type="entry name" value="MDMPI_N"/>
    <property type="match status" value="1"/>
</dbReference>
<accession>A0ABV1NWB4</accession>
<dbReference type="InterPro" id="IPR034660">
    <property type="entry name" value="DinB/YfiT-like"/>
</dbReference>
<sequence>MDDRELLAGWVAVWWSAVEDLTTLLDSLSPEDWERPTALPGWDVRAVAAHVAHLETVLATGEEETAEVGEPAHARGVMGHYTEIGVVNRRTTQPAALVDEIRRATATRHAWLQEHPPTDASARPDVAFGGMPWDWRTLLRNRPLDVWLHEQDVRDAVGRPGGEDSPAAVHTADYLSDGLGFVLAKRAGAAPGTTLVLELEGHAPKAFGIGEDGRGHRLDAAPAEPTLRLRTDRGTFVRLAGGRLHGTETLAGLRADGRLVVEGDPDLAETLLARIATTP</sequence>
<proteinExistence type="predicted"/>
<dbReference type="GO" id="GO:0016853">
    <property type="term" value="F:isomerase activity"/>
    <property type="evidence" value="ECO:0007669"/>
    <property type="project" value="UniProtKB-KW"/>
</dbReference>
<dbReference type="Pfam" id="PF07398">
    <property type="entry name" value="MDMPI_C"/>
    <property type="match status" value="1"/>
</dbReference>
<dbReference type="RefSeq" id="WP_349804079.1">
    <property type="nucleotide sequence ID" value="NZ_JBEGDP010000004.1"/>
</dbReference>
<dbReference type="EMBL" id="JBEGDP010000004">
    <property type="protein sequence ID" value="MEQ7846785.1"/>
    <property type="molecule type" value="Genomic_DNA"/>
</dbReference>
<evidence type="ECO:0000259" key="1">
    <source>
        <dbReference type="Pfam" id="PF07398"/>
    </source>
</evidence>